<feature type="compositionally biased region" description="Basic and acidic residues" evidence="1">
    <location>
        <begin position="769"/>
        <end position="830"/>
    </location>
</feature>
<evidence type="ECO:0000256" key="1">
    <source>
        <dbReference type="SAM" id="MobiDB-lite"/>
    </source>
</evidence>
<feature type="compositionally biased region" description="Low complexity" evidence="1">
    <location>
        <begin position="2381"/>
        <end position="2395"/>
    </location>
</feature>
<feature type="region of interest" description="Disordered" evidence="1">
    <location>
        <begin position="1247"/>
        <end position="1323"/>
    </location>
</feature>
<feature type="region of interest" description="Disordered" evidence="1">
    <location>
        <begin position="1191"/>
        <end position="1211"/>
    </location>
</feature>
<feature type="compositionally biased region" description="Basic and acidic residues" evidence="1">
    <location>
        <begin position="522"/>
        <end position="537"/>
    </location>
</feature>
<feature type="compositionally biased region" description="Basic and acidic residues" evidence="1">
    <location>
        <begin position="734"/>
        <end position="759"/>
    </location>
</feature>
<feature type="compositionally biased region" description="Basic and acidic residues" evidence="1">
    <location>
        <begin position="1"/>
        <end position="12"/>
    </location>
</feature>
<feature type="region of interest" description="Disordered" evidence="1">
    <location>
        <begin position="1339"/>
        <end position="1358"/>
    </location>
</feature>
<feature type="compositionally biased region" description="Basic residues" evidence="1">
    <location>
        <begin position="218"/>
        <end position="228"/>
    </location>
</feature>
<comment type="caution">
    <text evidence="2">The sequence shown here is derived from an EMBL/GenBank/DDBJ whole genome shotgun (WGS) entry which is preliminary data.</text>
</comment>
<feature type="region of interest" description="Disordered" evidence="1">
    <location>
        <begin position="1889"/>
        <end position="1957"/>
    </location>
</feature>
<feature type="compositionally biased region" description="Basic and acidic residues" evidence="1">
    <location>
        <begin position="965"/>
        <end position="984"/>
    </location>
</feature>
<feature type="compositionally biased region" description="Basic and acidic residues" evidence="1">
    <location>
        <begin position="1191"/>
        <end position="1202"/>
    </location>
</feature>
<feature type="region of interest" description="Disordered" evidence="1">
    <location>
        <begin position="935"/>
        <end position="1028"/>
    </location>
</feature>
<organism evidence="2 3">
    <name type="scientific">Rhynchophorus ferrugineus</name>
    <name type="common">Red palm weevil</name>
    <name type="synonym">Curculio ferrugineus</name>
    <dbReference type="NCBI Taxonomy" id="354439"/>
    <lineage>
        <taxon>Eukaryota</taxon>
        <taxon>Metazoa</taxon>
        <taxon>Ecdysozoa</taxon>
        <taxon>Arthropoda</taxon>
        <taxon>Hexapoda</taxon>
        <taxon>Insecta</taxon>
        <taxon>Pterygota</taxon>
        <taxon>Neoptera</taxon>
        <taxon>Endopterygota</taxon>
        <taxon>Coleoptera</taxon>
        <taxon>Polyphaga</taxon>
        <taxon>Cucujiformia</taxon>
        <taxon>Curculionidae</taxon>
        <taxon>Dryophthorinae</taxon>
        <taxon>Rhynchophorus</taxon>
    </lineage>
</organism>
<dbReference type="OrthoDB" id="10255522at2759"/>
<feature type="compositionally biased region" description="Basic and acidic residues" evidence="1">
    <location>
        <begin position="26"/>
        <end position="57"/>
    </location>
</feature>
<feature type="compositionally biased region" description="Basic and acidic residues" evidence="1">
    <location>
        <begin position="560"/>
        <end position="583"/>
    </location>
</feature>
<evidence type="ECO:0000313" key="2">
    <source>
        <dbReference type="EMBL" id="KAF7266366.1"/>
    </source>
</evidence>
<proteinExistence type="predicted"/>
<feature type="compositionally biased region" description="Acidic residues" evidence="1">
    <location>
        <begin position="846"/>
        <end position="859"/>
    </location>
</feature>
<dbReference type="Proteomes" id="UP000625711">
    <property type="component" value="Unassembled WGS sequence"/>
</dbReference>
<feature type="compositionally biased region" description="Basic and acidic residues" evidence="1">
    <location>
        <begin position="1910"/>
        <end position="1938"/>
    </location>
</feature>
<feature type="region of interest" description="Disordered" evidence="1">
    <location>
        <begin position="2448"/>
        <end position="2473"/>
    </location>
</feature>
<feature type="region of interest" description="Disordered" evidence="1">
    <location>
        <begin position="2000"/>
        <end position="2019"/>
    </location>
</feature>
<feature type="region of interest" description="Disordered" evidence="1">
    <location>
        <begin position="1042"/>
        <end position="1091"/>
    </location>
</feature>
<feature type="compositionally biased region" description="Basic and acidic residues" evidence="1">
    <location>
        <begin position="229"/>
        <end position="240"/>
    </location>
</feature>
<feature type="compositionally biased region" description="Polar residues" evidence="1">
    <location>
        <begin position="93"/>
        <end position="109"/>
    </location>
</feature>
<gene>
    <name evidence="2" type="ORF">GWI33_020391</name>
</gene>
<feature type="compositionally biased region" description="Basic and acidic residues" evidence="1">
    <location>
        <begin position="164"/>
        <end position="217"/>
    </location>
</feature>
<feature type="compositionally biased region" description="Basic residues" evidence="1">
    <location>
        <begin position="1106"/>
        <end position="1116"/>
    </location>
</feature>
<accession>A0A834LZK3</accession>
<feature type="region of interest" description="Disordered" evidence="1">
    <location>
        <begin position="1106"/>
        <end position="1151"/>
    </location>
</feature>
<feature type="compositionally biased region" description="Basic and acidic residues" evidence="1">
    <location>
        <begin position="630"/>
        <end position="647"/>
    </location>
</feature>
<feature type="compositionally biased region" description="Basic and acidic residues" evidence="1">
    <location>
        <begin position="2448"/>
        <end position="2459"/>
    </location>
</feature>
<feature type="compositionally biased region" description="Acidic residues" evidence="1">
    <location>
        <begin position="2003"/>
        <end position="2012"/>
    </location>
</feature>
<feature type="compositionally biased region" description="Basic and acidic residues" evidence="1">
    <location>
        <begin position="371"/>
        <end position="399"/>
    </location>
</feature>
<feature type="compositionally biased region" description="Basic and acidic residues" evidence="1">
    <location>
        <begin position="658"/>
        <end position="687"/>
    </location>
</feature>
<evidence type="ECO:0000313" key="3">
    <source>
        <dbReference type="Proteomes" id="UP000625711"/>
    </source>
</evidence>
<sequence>MLAEPSKSEQLHRGGVKQEVPPKTPESPRAKTRKPTEPVGKKEEPIKSEKLHAEGGTKQKVPAKPLETDRKREHDPAKETAEKDYAPKEEIPTTPSKSGGASTCQSFTGTMGYREEPSKISEEGAKQKTPVKPSQSGRTKQNEPTTETIEKDDETKGKQPTKPLKIDRAEKSKPVTEPSAKKEVGREEKVIKPSPRDGTKAKEPVTEIATKEDEETKKKPKSKRAKSREKKEGPAKRDQLAEPSDSGGPDEEEPTTETMGKDGEKPQKSTTQKPKKKQKGPTKSETRGPVTETKDKPEKITAQEPKKEQKGPRESKPLSQPSESDRTKEQEPVTDTVEKYEKPEKATAQEPKKKQKGRTKSEQISQPSDSGRTKDNEPVTETLEKYVEKPEKRTTQEPKKKQKGPIKREQLLQPSESGRTQEDEPVTETIEQYGKPEKITEQEPKKKQKGLTRSEPKLTQKLEEPIKSKRESKEKGLTKSEPKLTQKLEEPTKSKPKLVEPKAKDKGPTKSESKLMPAEESTESKQDIVKPKEKDALKPGQVRGRGKLKYQPSTSGVVGEIKEDVITKREEPGQQTKPAEKTESQLVRDQTESMKEKRKQPKPSQSDRIRTTEPLQVILKADQQQTVLADSKEPKGQPDTAKSKLELPTETTLEDAEDDKKKKGGREKLTKEKSEDKKPLALIDKAKEKLRKKKKSKVGDKTADEIESPSAREDEEVDEEPIKPDTTGYTEPFKPYEAKKIEPAKKSMTHIDSEQKYQPKETASSKTVVKKEPKISSPRPVEEDKKSELKVDEDISEKPLEEEIKEPKMKKQPEKRDKLVDFEKIKEKSSKILKKRKPKDKKELEGYDDSAGEGIEQEEIAGPTDEQTGVSPEAGSIPIEEIKKPSDIPAKVKEKKAIITPLSEKKYDEAEAGSTTMEEMIEPSDIFAKVKEKKVKITPSSEKEYDEDKKEKISEMPKEAPIGEEGTKMADKPTREKADKDIIAKIKKKVAPKKSKELRSTDSRVEEQPSIDEHIQEIPTEIDQRGQQGIDITVPDYLEDKTQLSDEDEWIPVKAKKKRRKGKLEEEPSQIAGDDITEKTDELDKDKVVPEKSKVFDKLEEKLTKLKPKSSKRKLKPSPSAVEQEEIELQQPQELDTGETPPVLKTKEQKLPIDKKPIAEIPLKPAEISDIEREKDKIEVTETPVKEIKKPTSILEKPKTEEAIPEEVQIQDYIDKDTVQKVQADKKPEPVAELPKEIYLDAEDVTQQEEIQPPPEKQLAAKDITVAEKKEEPKEGKPDELVSSREGIGMIEKISSVETQKPPEEAVEIDEDTYKTAEESLPSDQFYEVKSDVQERIPKREQEEEISDVHEQKPVAVEEAKPKLGPFFGKGCRARCAQLKFQRKTEDQLLEQDSEPEYVLIKDEPIEEEVVTKTLDEEALIKSEESLKVPETTSLPEIHEEIVREKPTQPIRILDQEELPTRTSVTDLIKETVIVQQPVTLDLSKKESKHEEPIQVTEERPVQITPIEQDRLLSPELQIQVSIEPPGEQEYVKDAQPTKLLSESEDEQLVKITEDITSIEEDLMYPRILDIKKEPQLKQLPMQMSEEISDRKEHVEEDQPIISDIMKEKPDVDELSIPKSAERLEEEKEPIKSTTEEYVSFESIKKIEEEVKKVGHICKAPCRNALERPTLFGEETGGVVVKSDLETPRDNIPTGYYLADDLSPRQSLPQWANLDEPELTTSMSISDTHLSASTETDKAIWLVPKTDEKLYENRKEITITSDMPSQTDNITEHEISEIPRDVQMGSVMSKILSGQIAQLPSRGIIHMESRAPQSLSEAIYRHICKAKCSRKPTQNILDERKQIETMEDVTDLETDSEMADEANIVATEVLDEIQNRIFSTDVERLKEDVLNDDDVTSTEEQPKDTLTQPKLKDSAEELDRKQPSFADKEDNAYDEQKEITTTPEIISEEALKDETKSITDKANIIEKQKDEGETSSYTDSKIKLSIVDEDDTEAHVIQKPITEEDDVEDDIPSEGPFKEPDYVSLELQSTPEEVPPEKDVIPNTEETVDVSSATSFERLVPNTIESIPEEDIAETQEKETFTDALEETSDTAITETIDKTNMLSQTSFEVLDSNVVDLPSISEGHLIQIPQEEPFTDTFDKTEDIAASITYNKVDASSKTSIDELNTRAVMLATIPEEDVTDISQDENFTDALDQAVPLAEPESSRFVLITIPDEDIVEVPQTEPKSDGFVLVSMPDESILPDSKAEDLTGLLPKELDSNVLILTGIAEDQSGTTEVDLENVEKPIKECTVLGIIEQEDVFEDAHSYLPTQSTSTSPEIEYPIRVDSKDAATIYDKAIKKAPKPTPIIAQPVPRFASWFMPTKTDKSKPICRQPCNTADESTSSYPSTSAASTSTKPEYSQIKSTCTTADEIASAVSICKAICKKVQKQYEESQGQFKIPKVKIFKDEPSTSSGKRAEPCRASCSKPPQSNLNETETTDIVSESIEKINHSLNQLTAVPQKTQARTCRANREAELNALRNEVAVSSSLIFLHHSPLSLLSTHL</sequence>
<feature type="compositionally biased region" description="Basic and acidic residues" evidence="1">
    <location>
        <begin position="1265"/>
        <end position="1283"/>
    </location>
</feature>
<keyword evidence="3" id="KW-1185">Reference proteome</keyword>
<feature type="compositionally biased region" description="Basic and acidic residues" evidence="1">
    <location>
        <begin position="66"/>
        <end position="91"/>
    </location>
</feature>
<feature type="compositionally biased region" description="Basic and acidic residues" evidence="1">
    <location>
        <begin position="282"/>
        <end position="316"/>
    </location>
</feature>
<reference evidence="2" key="1">
    <citation type="submission" date="2020-08" db="EMBL/GenBank/DDBJ databases">
        <title>Genome sequencing and assembly of the red palm weevil Rhynchophorus ferrugineus.</title>
        <authorList>
            <person name="Dias G.B."/>
            <person name="Bergman C.M."/>
            <person name="Manee M."/>
        </authorList>
    </citation>
    <scope>NUCLEOTIDE SEQUENCE</scope>
    <source>
        <strain evidence="2">AA-2017</strain>
        <tissue evidence="2">Whole larva</tissue>
    </source>
</reference>
<feature type="region of interest" description="Disordered" evidence="1">
    <location>
        <begin position="2369"/>
        <end position="2397"/>
    </location>
</feature>
<protein>
    <submittedName>
        <fullName evidence="2">Uncharacterized protein</fullName>
    </submittedName>
</protein>
<feature type="compositionally biased region" description="Basic and acidic residues" evidence="1">
    <location>
        <begin position="323"/>
        <end position="352"/>
    </location>
</feature>
<feature type="compositionally biased region" description="Basic and acidic residues" evidence="1">
    <location>
        <begin position="994"/>
        <end position="1016"/>
    </location>
</feature>
<feature type="compositionally biased region" description="Basic and acidic residues" evidence="1">
    <location>
        <begin position="452"/>
        <end position="513"/>
    </location>
</feature>
<feature type="compositionally biased region" description="Basic and acidic residues" evidence="1">
    <location>
        <begin position="434"/>
        <end position="445"/>
    </location>
</feature>
<dbReference type="EMBL" id="JAACXV010014549">
    <property type="protein sequence ID" value="KAF7266366.1"/>
    <property type="molecule type" value="Genomic_DNA"/>
</dbReference>
<feature type="compositionally biased region" description="Basic and acidic residues" evidence="1">
    <location>
        <begin position="880"/>
        <end position="890"/>
    </location>
</feature>
<feature type="region of interest" description="Disordered" evidence="1">
    <location>
        <begin position="1"/>
        <end position="890"/>
    </location>
</feature>
<feature type="compositionally biased region" description="Basic and acidic residues" evidence="1">
    <location>
        <begin position="941"/>
        <end position="958"/>
    </location>
</feature>
<name>A0A834LZK3_RHYFE</name>
<feature type="compositionally biased region" description="Basic and acidic residues" evidence="1">
    <location>
        <begin position="113"/>
        <end position="126"/>
    </location>
</feature>
<feature type="compositionally biased region" description="Basic and acidic residues" evidence="1">
    <location>
        <begin position="1076"/>
        <end position="1091"/>
    </location>
</feature>